<gene>
    <name evidence="1" type="ORF">PCOR1329_LOCUS59586</name>
</gene>
<comment type="caution">
    <text evidence="1">The sequence shown here is derived from an EMBL/GenBank/DDBJ whole genome shotgun (WGS) entry which is preliminary data.</text>
</comment>
<protein>
    <recommendedName>
        <fullName evidence="3">Mannosyltransferase</fullName>
    </recommendedName>
</protein>
<name>A0ABN9VN50_9DINO</name>
<organism evidence="1 2">
    <name type="scientific">Prorocentrum cordatum</name>
    <dbReference type="NCBI Taxonomy" id="2364126"/>
    <lineage>
        <taxon>Eukaryota</taxon>
        <taxon>Sar</taxon>
        <taxon>Alveolata</taxon>
        <taxon>Dinophyceae</taxon>
        <taxon>Prorocentrales</taxon>
        <taxon>Prorocentraceae</taxon>
        <taxon>Prorocentrum</taxon>
    </lineage>
</organism>
<sequence length="119" mass="13342">MGWKASRWARYCYTIATFSTIAPSFGNFNAARQWNDIGWATHGNFSASEAPLRAAGRDSFVCPWAPSDLCPRPPWLRQGCAQAPIPGLRGPGRHRWCARWSAAAPHLAELSRPWWSFLV</sequence>
<evidence type="ECO:0000313" key="2">
    <source>
        <dbReference type="Proteomes" id="UP001189429"/>
    </source>
</evidence>
<dbReference type="EMBL" id="CAUYUJ010017433">
    <property type="protein sequence ID" value="CAK0874780.1"/>
    <property type="molecule type" value="Genomic_DNA"/>
</dbReference>
<accession>A0ABN9VN50</accession>
<dbReference type="Proteomes" id="UP001189429">
    <property type="component" value="Unassembled WGS sequence"/>
</dbReference>
<evidence type="ECO:0008006" key="3">
    <source>
        <dbReference type="Google" id="ProtNLM"/>
    </source>
</evidence>
<keyword evidence="2" id="KW-1185">Reference proteome</keyword>
<proteinExistence type="predicted"/>
<reference evidence="1" key="1">
    <citation type="submission" date="2023-10" db="EMBL/GenBank/DDBJ databases">
        <authorList>
            <person name="Chen Y."/>
            <person name="Shah S."/>
            <person name="Dougan E. K."/>
            <person name="Thang M."/>
            <person name="Chan C."/>
        </authorList>
    </citation>
    <scope>NUCLEOTIDE SEQUENCE [LARGE SCALE GENOMIC DNA]</scope>
</reference>
<evidence type="ECO:0000313" key="1">
    <source>
        <dbReference type="EMBL" id="CAK0874780.1"/>
    </source>
</evidence>